<feature type="transmembrane region" description="Helical" evidence="1">
    <location>
        <begin position="529"/>
        <end position="549"/>
    </location>
</feature>
<dbReference type="Proteomes" id="UP001320603">
    <property type="component" value="Chromosome"/>
</dbReference>
<name>A0ABZ2IRR5_9BACT</name>
<dbReference type="InterPro" id="IPR008984">
    <property type="entry name" value="SMAD_FHA_dom_sf"/>
</dbReference>
<proteinExistence type="predicted"/>
<organism evidence="2 3">
    <name type="scientific">Parabacteroides absconsus</name>
    <dbReference type="NCBI Taxonomy" id="2951805"/>
    <lineage>
        <taxon>Bacteria</taxon>
        <taxon>Pseudomonadati</taxon>
        <taxon>Bacteroidota</taxon>
        <taxon>Bacteroidia</taxon>
        <taxon>Bacteroidales</taxon>
        <taxon>Tannerellaceae</taxon>
        <taxon>Parabacteroides</taxon>
    </lineage>
</organism>
<dbReference type="PROSITE" id="PS51257">
    <property type="entry name" value="PROKAR_LIPOPROTEIN"/>
    <property type="match status" value="1"/>
</dbReference>
<feature type="transmembrane region" description="Helical" evidence="1">
    <location>
        <begin position="624"/>
        <end position="643"/>
    </location>
</feature>
<feature type="transmembrane region" description="Helical" evidence="1">
    <location>
        <begin position="599"/>
        <end position="617"/>
    </location>
</feature>
<accession>A0ABZ2IRR5</accession>
<dbReference type="CDD" id="cd00060">
    <property type="entry name" value="FHA"/>
    <property type="match status" value="1"/>
</dbReference>
<dbReference type="EMBL" id="CP146284">
    <property type="protein sequence ID" value="WWV67272.1"/>
    <property type="molecule type" value="Genomic_DNA"/>
</dbReference>
<protein>
    <submittedName>
        <fullName evidence="2">E3 ubiquitin protein ligase</fullName>
    </submittedName>
</protein>
<keyword evidence="3" id="KW-1185">Reference proteome</keyword>
<feature type="transmembrane region" description="Helical" evidence="1">
    <location>
        <begin position="561"/>
        <end position="587"/>
    </location>
</feature>
<dbReference type="CDD" id="cd16448">
    <property type="entry name" value="RING-H2"/>
    <property type="match status" value="1"/>
</dbReference>
<gene>
    <name evidence="2" type="ORF">NEE14_004600</name>
</gene>
<sequence>MNIYKISLLLVLALILSGCKDLMPIRENYKEDNNLNILDLEFEPKYKNFHANVKLNDSIVALLLLNDTTIKFHVEEYMQNNLLDPRTQPKLVNIQKKITNLNLNILTLVDLTLDSMKIENQKQAIKELKELLPPDNLHIAFIKNQTVSETLPATDYVLANYFQADPGKKYLYRSILSKIDEIKGSMSTYFPNAQQDTTFKHLTSKQNVLIILSDGKVYNQDMPLDPDHFALQRKIIQESDSITQIPIFYINLETKEHGQTNEAETLMQFLCKKTNGKYLNSYDQTVILNLFDKQYANYCFSFINPAQKIYRGKKHTLQLNCYQGDKLIASDNINYYVGSIYNPVIINGLTTLQVILQGSLFGILTLVLFYIIFQFITPCFHYLVFRKKYVTRYIGKNMSYNGILVGPDCYYCKAPFEIGDKIVVKCQHVLHQSCWEENEYKCPEYGRNCKTGRLYYNRKNLFDQHNASFYLSWIISGAIAGLVAWICFTANAHSHENFFLINIIQLMFGVNPDSPQAAVLMEEYGSHLYLLPFYGLNIGFFLTFFLSLLTSHGRWLWKRILLVVAKAIVGGLFSYLSFLLGCIISITLNFNNNSFLVDWIPWMLSGFVITLAVTYGTDIKLKKALIGAVISIIFGLSSMYLWTFAFNSQIDTREFLLLSYIIYCVGFAISVATTCPKSERYFLRVEGPIKEMDIAIYKWMNNRIRNKRITIGKSVNCDLQMSWDLTSKIAPLQAEIRMINGNIYLFATEEGVSMVDKKPLKPNTKKRLYHGTKFMIGKTLFTYIEKDL</sequence>
<reference evidence="2 3" key="1">
    <citation type="submission" date="2024-02" db="EMBL/GenBank/DDBJ databases">
        <title>Whole genome sequencing of Parabacteroides sp. AD58.</title>
        <authorList>
            <person name="Chaplin A.V."/>
            <person name="Pikina A.P."/>
            <person name="Sokolova S.R."/>
            <person name="Korostin D.O."/>
            <person name="Efimov B.A."/>
        </authorList>
    </citation>
    <scope>NUCLEOTIDE SEQUENCE [LARGE SCALE GENOMIC DNA]</scope>
    <source>
        <strain evidence="2 3">AD58</strain>
    </source>
</reference>
<feature type="transmembrane region" description="Helical" evidence="1">
    <location>
        <begin position="360"/>
        <end position="384"/>
    </location>
</feature>
<keyword evidence="1" id="KW-1133">Transmembrane helix</keyword>
<dbReference type="SUPFAM" id="SSF49879">
    <property type="entry name" value="SMAD/FHA domain"/>
    <property type="match status" value="1"/>
</dbReference>
<keyword evidence="1" id="KW-0812">Transmembrane</keyword>
<evidence type="ECO:0000256" key="1">
    <source>
        <dbReference type="SAM" id="Phobius"/>
    </source>
</evidence>
<feature type="transmembrane region" description="Helical" evidence="1">
    <location>
        <begin position="655"/>
        <end position="675"/>
    </location>
</feature>
<evidence type="ECO:0000313" key="2">
    <source>
        <dbReference type="EMBL" id="WWV67272.1"/>
    </source>
</evidence>
<dbReference type="RefSeq" id="WP_251966755.1">
    <property type="nucleotide sequence ID" value="NZ_CP146284.1"/>
</dbReference>
<feature type="transmembrane region" description="Helical" evidence="1">
    <location>
        <begin position="468"/>
        <end position="492"/>
    </location>
</feature>
<keyword evidence="1" id="KW-0472">Membrane</keyword>
<evidence type="ECO:0000313" key="3">
    <source>
        <dbReference type="Proteomes" id="UP001320603"/>
    </source>
</evidence>
<dbReference type="Gene3D" id="2.60.200.20">
    <property type="match status" value="1"/>
</dbReference>